<accession>A0A1J5MSY7</accession>
<dbReference type="RefSeq" id="WP_071547402.1">
    <property type="nucleotide sequence ID" value="NZ_LKAQ01000005.1"/>
</dbReference>
<dbReference type="AlphaFoldDB" id="A0A1J5MSY7"/>
<dbReference type="Proteomes" id="UP000181901">
    <property type="component" value="Unassembled WGS sequence"/>
</dbReference>
<evidence type="ECO:0008006" key="4">
    <source>
        <dbReference type="Google" id="ProtNLM"/>
    </source>
</evidence>
<evidence type="ECO:0000313" key="3">
    <source>
        <dbReference type="Proteomes" id="UP000181901"/>
    </source>
</evidence>
<reference evidence="2 3" key="1">
    <citation type="submission" date="2015-09" db="EMBL/GenBank/DDBJ databases">
        <title>Genome of Desulfovibrio dechloracetivorans BerOc1, a mercury methylating strain isolated from highly hydrocarbons and metals contaminated coastal sediments.</title>
        <authorList>
            <person name="Goni Urriza M."/>
            <person name="Gassie C."/>
            <person name="Bouchez O."/>
            <person name="Klopp C."/>
            <person name="Ranchou-Peyruse A."/>
            <person name="Remy G."/>
        </authorList>
    </citation>
    <scope>NUCLEOTIDE SEQUENCE [LARGE SCALE GENOMIC DNA]</scope>
    <source>
        <strain evidence="2 3">BerOc1</strain>
    </source>
</reference>
<organism evidence="2 3">
    <name type="scientific">Pseudodesulfovibrio hydrargyri</name>
    <dbReference type="NCBI Taxonomy" id="2125990"/>
    <lineage>
        <taxon>Bacteria</taxon>
        <taxon>Pseudomonadati</taxon>
        <taxon>Thermodesulfobacteriota</taxon>
        <taxon>Desulfovibrionia</taxon>
        <taxon>Desulfovibrionales</taxon>
        <taxon>Desulfovibrionaceae</taxon>
    </lineage>
</organism>
<comment type="caution">
    <text evidence="2">The sequence shown here is derived from an EMBL/GenBank/DDBJ whole genome shotgun (WGS) entry which is preliminary data.</text>
</comment>
<keyword evidence="3" id="KW-1185">Reference proteome</keyword>
<evidence type="ECO:0000256" key="1">
    <source>
        <dbReference type="SAM" id="SignalP"/>
    </source>
</evidence>
<dbReference type="OrthoDB" id="5470981at2"/>
<keyword evidence="1" id="KW-0732">Signal</keyword>
<protein>
    <recommendedName>
        <fullName evidence="4">Lipoprotein</fullName>
    </recommendedName>
</protein>
<name>A0A1J5MSY7_9BACT</name>
<dbReference type="EMBL" id="LKAQ01000005">
    <property type="protein sequence ID" value="OIQ48980.1"/>
    <property type="molecule type" value="Genomic_DNA"/>
</dbReference>
<sequence length="148" mass="16458">MRKSVAATTLLLFALAVLAGCALGRKQWPEATRSEDRFNLKLMDGERIDDCLVLRVGVSGAVERLWRASVLYEPVGDEEGQGCVGCPFVPREAKHFTRDQQGFDLQGNVLKLGICGLEPGVEYRFQVSGKSEIPTMRMQYTDVYMAEP</sequence>
<proteinExistence type="predicted"/>
<gene>
    <name evidence="2" type="ORF">BerOc1_03738</name>
</gene>
<feature type="chain" id="PRO_5009635348" description="Lipoprotein" evidence="1">
    <location>
        <begin position="20"/>
        <end position="148"/>
    </location>
</feature>
<evidence type="ECO:0000313" key="2">
    <source>
        <dbReference type="EMBL" id="OIQ48980.1"/>
    </source>
</evidence>
<dbReference type="PROSITE" id="PS51257">
    <property type="entry name" value="PROKAR_LIPOPROTEIN"/>
    <property type="match status" value="1"/>
</dbReference>
<feature type="signal peptide" evidence="1">
    <location>
        <begin position="1"/>
        <end position="19"/>
    </location>
</feature>